<name>A0A251X207_9RHOB</name>
<comment type="caution">
    <text evidence="2">The sequence shown here is derived from an EMBL/GenBank/DDBJ whole genome shotgun (WGS) entry which is preliminary data.</text>
</comment>
<keyword evidence="3" id="KW-1185">Reference proteome</keyword>
<accession>A0A251X207</accession>
<evidence type="ECO:0000256" key="1">
    <source>
        <dbReference type="SAM" id="Phobius"/>
    </source>
</evidence>
<gene>
    <name evidence="2" type="ORF">BVC71_04500</name>
</gene>
<dbReference type="RefSeq" id="WP_133064491.1">
    <property type="nucleotide sequence ID" value="NZ_MSPP01000001.1"/>
</dbReference>
<feature type="transmembrane region" description="Helical" evidence="1">
    <location>
        <begin position="261"/>
        <end position="278"/>
    </location>
</feature>
<feature type="transmembrane region" description="Helical" evidence="1">
    <location>
        <begin position="140"/>
        <end position="159"/>
    </location>
</feature>
<proteinExistence type="predicted"/>
<dbReference type="InterPro" id="IPR036927">
    <property type="entry name" value="Cyt_c_oxase-like_su1_sf"/>
</dbReference>
<feature type="transmembrane region" description="Helical" evidence="1">
    <location>
        <begin position="192"/>
        <end position="213"/>
    </location>
</feature>
<reference evidence="2 3" key="1">
    <citation type="submission" date="2016-12" db="EMBL/GenBank/DDBJ databases">
        <title>The draft genome sequence of HSLHS2.</title>
        <authorList>
            <person name="Hu D."/>
            <person name="Wang L."/>
            <person name="Shao Z."/>
        </authorList>
    </citation>
    <scope>NUCLEOTIDE SEQUENCE [LARGE SCALE GENOMIC DNA]</scope>
    <source>
        <strain evidence="2">MCCC 1A06712</strain>
    </source>
</reference>
<dbReference type="Proteomes" id="UP000194664">
    <property type="component" value="Unassembled WGS sequence"/>
</dbReference>
<feature type="transmembrane region" description="Helical" evidence="1">
    <location>
        <begin position="330"/>
        <end position="349"/>
    </location>
</feature>
<keyword evidence="1" id="KW-0812">Transmembrane</keyword>
<keyword evidence="1" id="KW-0472">Membrane</keyword>
<keyword evidence="1" id="KW-1133">Transmembrane helix</keyword>
<dbReference type="Gene3D" id="1.20.210.10">
    <property type="entry name" value="Cytochrome c oxidase-like, subunit I domain"/>
    <property type="match status" value="1"/>
</dbReference>
<feature type="transmembrane region" description="Helical" evidence="1">
    <location>
        <begin position="166"/>
        <end position="186"/>
    </location>
</feature>
<dbReference type="AlphaFoldDB" id="A0A251X207"/>
<protein>
    <recommendedName>
        <fullName evidence="4">Cytochrome oxidase subunit I profile domain-containing protein</fullName>
    </recommendedName>
</protein>
<feature type="transmembrane region" description="Helical" evidence="1">
    <location>
        <begin position="7"/>
        <end position="23"/>
    </location>
</feature>
<dbReference type="EMBL" id="MSPP01000001">
    <property type="protein sequence ID" value="OUD10749.1"/>
    <property type="molecule type" value="Genomic_DNA"/>
</dbReference>
<feature type="transmembrane region" description="Helical" evidence="1">
    <location>
        <begin position="84"/>
        <end position="104"/>
    </location>
</feature>
<feature type="transmembrane region" description="Helical" evidence="1">
    <location>
        <begin position="222"/>
        <end position="241"/>
    </location>
</feature>
<feature type="transmembrane region" description="Helical" evidence="1">
    <location>
        <begin position="52"/>
        <end position="72"/>
    </location>
</feature>
<feature type="transmembrane region" description="Helical" evidence="1">
    <location>
        <begin position="290"/>
        <end position="310"/>
    </location>
</feature>
<sequence>MVKLNIVVIFTMGCVMGLLSLLIRSELSNPALSPVLSALGGDDPQALYESFVHLHGGLGTALFFFVASFLAFVARSKDARAAHVWGGIAVGLGALQILIAIWAFGHGVAPNFVPEISLIVHHHHTDAPQTWYQIILGEEFMQVTALTLTLLACASTLCISSAYRIGSALMMALTLCTFALYAFFFLKTHSDIGLSLYIMPEVVLLAILAIVLVDPNRVDQPYLTIGVSVVLVASLAFDLLSTMTDEQLQTDSYFYIANKHLAQHGLMVFAFFSAWSEWQNQTFDRGLEWLHAAAIALAFSLTYVPLMIIGRKGGMRFDLDTAATYSDLNYLSTLGAYSLIVLIAAGIFLPKYRKLRGQIVG</sequence>
<evidence type="ECO:0000313" key="2">
    <source>
        <dbReference type="EMBL" id="OUD10749.1"/>
    </source>
</evidence>
<evidence type="ECO:0008006" key="4">
    <source>
        <dbReference type="Google" id="ProtNLM"/>
    </source>
</evidence>
<dbReference type="SUPFAM" id="SSF81442">
    <property type="entry name" value="Cytochrome c oxidase subunit I-like"/>
    <property type="match status" value="1"/>
</dbReference>
<dbReference type="OrthoDB" id="7856934at2"/>
<evidence type="ECO:0000313" key="3">
    <source>
        <dbReference type="Proteomes" id="UP000194664"/>
    </source>
</evidence>
<organism evidence="2 3">
    <name type="scientific">Marivivens niveibacter</name>
    <dbReference type="NCBI Taxonomy" id="1930667"/>
    <lineage>
        <taxon>Bacteria</taxon>
        <taxon>Pseudomonadati</taxon>
        <taxon>Pseudomonadota</taxon>
        <taxon>Alphaproteobacteria</taxon>
        <taxon>Rhodobacterales</taxon>
        <taxon>Paracoccaceae</taxon>
        <taxon>Marivivens group</taxon>
        <taxon>Marivivens</taxon>
    </lineage>
</organism>